<evidence type="ECO:0000313" key="15">
    <source>
        <dbReference type="EMBL" id="BBH88401.1"/>
    </source>
</evidence>
<organism evidence="15">
    <name type="scientific">Thermosporothrix sp. COM3</name>
    <dbReference type="NCBI Taxonomy" id="2490863"/>
    <lineage>
        <taxon>Bacteria</taxon>
        <taxon>Bacillati</taxon>
        <taxon>Chloroflexota</taxon>
        <taxon>Ktedonobacteria</taxon>
        <taxon>Ktedonobacterales</taxon>
        <taxon>Thermosporotrichaceae</taxon>
        <taxon>Thermosporothrix</taxon>
    </lineage>
</organism>
<evidence type="ECO:0000256" key="13">
    <source>
        <dbReference type="RuleBase" id="RU003515"/>
    </source>
</evidence>
<dbReference type="NCBIfam" id="TIGR00716">
    <property type="entry name" value="rnhC"/>
    <property type="match status" value="1"/>
</dbReference>
<keyword evidence="8 12" id="KW-0479">Metal-binding</keyword>
<evidence type="ECO:0000259" key="14">
    <source>
        <dbReference type="PROSITE" id="PS51975"/>
    </source>
</evidence>
<comment type="function">
    <text evidence="3 13">Endonuclease that specifically degrades the RNA of RNA-DNA hybrids.</text>
</comment>
<dbReference type="EMBL" id="AP019376">
    <property type="protein sequence ID" value="BBH88401.1"/>
    <property type="molecule type" value="Genomic_DNA"/>
</dbReference>
<evidence type="ECO:0000256" key="7">
    <source>
        <dbReference type="ARBA" id="ARBA00022722"/>
    </source>
</evidence>
<dbReference type="EC" id="3.1.26.4" evidence="13"/>
<comment type="catalytic activity">
    <reaction evidence="1 12 13">
        <text>Endonucleolytic cleavage to 5'-phosphomonoester.</text>
        <dbReference type="EC" id="3.1.26.4"/>
    </reaction>
</comment>
<evidence type="ECO:0000256" key="4">
    <source>
        <dbReference type="ARBA" id="ARBA00004496"/>
    </source>
</evidence>
<comment type="similarity">
    <text evidence="5">Belongs to the RNase HII family. RnhC subfamily.</text>
</comment>
<evidence type="ECO:0000256" key="8">
    <source>
        <dbReference type="ARBA" id="ARBA00022723"/>
    </source>
</evidence>
<keyword evidence="10 12" id="KW-0378">Hydrolase</keyword>
<dbReference type="GO" id="GO:0003723">
    <property type="term" value="F:RNA binding"/>
    <property type="evidence" value="ECO:0007669"/>
    <property type="project" value="UniProtKB-UniRule"/>
</dbReference>
<evidence type="ECO:0000256" key="6">
    <source>
        <dbReference type="ARBA" id="ARBA00022490"/>
    </source>
</evidence>
<dbReference type="AlphaFoldDB" id="A0A455SMB3"/>
<feature type="binding site" evidence="12">
    <location>
        <position position="108"/>
    </location>
    <ligand>
        <name>a divalent metal cation</name>
        <dbReference type="ChEBI" id="CHEBI:60240"/>
    </ligand>
</feature>
<protein>
    <recommendedName>
        <fullName evidence="13">Ribonuclease</fullName>
        <ecNumber evidence="13">3.1.26.4</ecNumber>
    </recommendedName>
</protein>
<dbReference type="PANTHER" id="PTHR10954">
    <property type="entry name" value="RIBONUCLEASE H2 SUBUNIT A"/>
    <property type="match status" value="1"/>
</dbReference>
<dbReference type="InterPro" id="IPR001352">
    <property type="entry name" value="RNase_HII/HIII"/>
</dbReference>
<evidence type="ECO:0000256" key="9">
    <source>
        <dbReference type="ARBA" id="ARBA00022759"/>
    </source>
</evidence>
<gene>
    <name evidence="15" type="primary">rnhC</name>
    <name evidence="15" type="ORF">KTC_31520</name>
</gene>
<dbReference type="GO" id="GO:0005737">
    <property type="term" value="C:cytoplasm"/>
    <property type="evidence" value="ECO:0007669"/>
    <property type="project" value="UniProtKB-SubCell"/>
</dbReference>
<proteinExistence type="inferred from homology"/>
<dbReference type="InterPro" id="IPR024567">
    <property type="entry name" value="RNase_HII/HIII_dom"/>
</dbReference>
<feature type="binding site" evidence="12">
    <location>
        <position position="109"/>
    </location>
    <ligand>
        <name>a divalent metal cation</name>
        <dbReference type="ChEBI" id="CHEBI:60240"/>
    </ligand>
</feature>
<keyword evidence="7 12" id="KW-0540">Nuclease</keyword>
<feature type="binding site" evidence="12">
    <location>
        <position position="212"/>
    </location>
    <ligand>
        <name>a divalent metal cation</name>
        <dbReference type="ChEBI" id="CHEBI:60240"/>
    </ligand>
</feature>
<dbReference type="CDD" id="cd06590">
    <property type="entry name" value="RNase_HII_bacteria_HIII_like"/>
    <property type="match status" value="1"/>
</dbReference>
<name>A0A455SMB3_9CHLR</name>
<dbReference type="Pfam" id="PF01351">
    <property type="entry name" value="RNase_HII"/>
    <property type="match status" value="1"/>
</dbReference>
<dbReference type="GO" id="GO:0006298">
    <property type="term" value="P:mismatch repair"/>
    <property type="evidence" value="ECO:0007669"/>
    <property type="project" value="TreeGrafter"/>
</dbReference>
<comment type="cofactor">
    <cofactor evidence="2">
        <name>Mg(2+)</name>
        <dbReference type="ChEBI" id="CHEBI:18420"/>
    </cofactor>
</comment>
<feature type="domain" description="RNase H type-2" evidence="14">
    <location>
        <begin position="102"/>
        <end position="316"/>
    </location>
</feature>
<evidence type="ECO:0000256" key="3">
    <source>
        <dbReference type="ARBA" id="ARBA00004065"/>
    </source>
</evidence>
<dbReference type="InterPro" id="IPR012337">
    <property type="entry name" value="RNaseH-like_sf"/>
</dbReference>
<keyword evidence="9 12" id="KW-0255">Endonuclease</keyword>
<comment type="subcellular location">
    <subcellularLocation>
        <location evidence="4">Cytoplasm</location>
    </subcellularLocation>
</comment>
<evidence type="ECO:0000256" key="12">
    <source>
        <dbReference type="PROSITE-ProRule" id="PRU01319"/>
    </source>
</evidence>
<sequence>MPEITQLKKRLSQLIQAKGWQIESERPLQNGYQYLINDGTTSVAVTLYPNGNMLIQGKESPLKDALMAWKTARPATRTHKTAPQATLFPVETTPVPAPRTGVARIGSDESGKGDYYGPLVVAAVAVDPKREEQLIALGVRDSKRLTDETILPMATRISEICAGQVCVERYMPATYNELYSRVGNLNTLLADVHVQLISRLQVATNYQLAVIDQFADRSVLKRAFIKTHCDISFDLRPRAEDDVAVAAASILARAGFVQGLRRLAAQYGLTFPKGGSDPRIVTVGRALVQREGPEVLKLVAKYHFKNTEEILRGSTNP</sequence>
<evidence type="ECO:0000256" key="11">
    <source>
        <dbReference type="ARBA" id="ARBA00022842"/>
    </source>
</evidence>
<reference evidence="15" key="1">
    <citation type="submission" date="2018-12" db="EMBL/GenBank/DDBJ databases">
        <title>Novel natural products biosynthetic potential of the class Ktedonobacteria.</title>
        <authorList>
            <person name="Zheng Y."/>
            <person name="Saitou A."/>
            <person name="Wang C.M."/>
            <person name="Toyoda A."/>
            <person name="Minakuchi Y."/>
            <person name="Sekiguchi Y."/>
            <person name="Ueda K."/>
            <person name="Takano H."/>
            <person name="Sakai Y."/>
            <person name="Yokota A."/>
            <person name="Yabe S."/>
        </authorList>
    </citation>
    <scope>NUCLEOTIDE SEQUENCE</scope>
    <source>
        <strain evidence="15">COM3</strain>
    </source>
</reference>
<keyword evidence="11" id="KW-0460">Magnesium</keyword>
<dbReference type="SUPFAM" id="SSF53098">
    <property type="entry name" value="Ribonuclease H-like"/>
    <property type="match status" value="1"/>
</dbReference>
<comment type="cofactor">
    <cofactor evidence="12">
        <name>Mn(2+)</name>
        <dbReference type="ChEBI" id="CHEBI:29035"/>
    </cofactor>
    <cofactor evidence="12">
        <name>Mg(2+)</name>
        <dbReference type="ChEBI" id="CHEBI:18420"/>
    </cofactor>
    <text evidence="12">Manganese or magnesium. Binds 1 divalent metal ion per monomer in the absence of substrate. May bind a second metal ion after substrate binding.</text>
</comment>
<dbReference type="PROSITE" id="PS51975">
    <property type="entry name" value="RNASE_H_2"/>
    <property type="match status" value="1"/>
</dbReference>
<accession>A0A455SMB3</accession>
<dbReference type="PANTHER" id="PTHR10954:SF23">
    <property type="entry name" value="RIBONUCLEASE"/>
    <property type="match status" value="1"/>
</dbReference>
<dbReference type="GO" id="GO:0043137">
    <property type="term" value="P:DNA replication, removal of RNA primer"/>
    <property type="evidence" value="ECO:0007669"/>
    <property type="project" value="TreeGrafter"/>
</dbReference>
<evidence type="ECO:0000256" key="1">
    <source>
        <dbReference type="ARBA" id="ARBA00000077"/>
    </source>
</evidence>
<dbReference type="InterPro" id="IPR036397">
    <property type="entry name" value="RNaseH_sf"/>
</dbReference>
<dbReference type="GO" id="GO:0046872">
    <property type="term" value="F:metal ion binding"/>
    <property type="evidence" value="ECO:0007669"/>
    <property type="project" value="UniProtKB-KW"/>
</dbReference>
<evidence type="ECO:0000256" key="5">
    <source>
        <dbReference type="ARBA" id="ARBA00008378"/>
    </source>
</evidence>
<dbReference type="GO" id="GO:0004523">
    <property type="term" value="F:RNA-DNA hybrid ribonuclease activity"/>
    <property type="evidence" value="ECO:0007669"/>
    <property type="project" value="UniProtKB-UniRule"/>
</dbReference>
<evidence type="ECO:0000256" key="10">
    <source>
        <dbReference type="ARBA" id="ARBA00022801"/>
    </source>
</evidence>
<dbReference type="InterPro" id="IPR004641">
    <property type="entry name" value="RNase_HIII"/>
</dbReference>
<dbReference type="Gene3D" id="3.30.420.10">
    <property type="entry name" value="Ribonuclease H-like superfamily/Ribonuclease H"/>
    <property type="match status" value="1"/>
</dbReference>
<dbReference type="GO" id="GO:0032299">
    <property type="term" value="C:ribonuclease H2 complex"/>
    <property type="evidence" value="ECO:0007669"/>
    <property type="project" value="TreeGrafter"/>
</dbReference>
<keyword evidence="6" id="KW-0963">Cytoplasm</keyword>
<evidence type="ECO:0000256" key="2">
    <source>
        <dbReference type="ARBA" id="ARBA00001946"/>
    </source>
</evidence>